<dbReference type="InterPro" id="IPR008183">
    <property type="entry name" value="Aldose_1/G6P_1-epimerase"/>
</dbReference>
<organism evidence="1 2">
    <name type="scientific">Racocetra fulgida</name>
    <dbReference type="NCBI Taxonomy" id="60492"/>
    <lineage>
        <taxon>Eukaryota</taxon>
        <taxon>Fungi</taxon>
        <taxon>Fungi incertae sedis</taxon>
        <taxon>Mucoromycota</taxon>
        <taxon>Glomeromycotina</taxon>
        <taxon>Glomeromycetes</taxon>
        <taxon>Diversisporales</taxon>
        <taxon>Gigasporaceae</taxon>
        <taxon>Racocetra</taxon>
    </lineage>
</organism>
<accession>A0A9N9B4V8</accession>
<evidence type="ECO:0000313" key="2">
    <source>
        <dbReference type="Proteomes" id="UP000789396"/>
    </source>
</evidence>
<dbReference type="InterPro" id="IPR014718">
    <property type="entry name" value="GH-type_carb-bd"/>
</dbReference>
<keyword evidence="2" id="KW-1185">Reference proteome</keyword>
<sequence length="238" mass="26866">MTVTIGKEKVSLVHSSGSSAEANLPQHGIARISTWKWSGTDADNEEEVTVRFKLTDSEVPENLHKEWPKKFEIIFIVTLTANTLKNTFQVTNNGTEPFDFNALLHTYYSVPDISKVSIKGLNDITYIDKVENFARVLDVKDSITIDRETDRIYENVPRDEFLIDLGQPGGAGNFTLKKINLKDTVVWNPWIDKARSMSDFGDEEYKNMVCVEPGTVTEYIRLEAGKSSECGQILKVQL</sequence>
<dbReference type="SUPFAM" id="SSF74650">
    <property type="entry name" value="Galactose mutarotase-like"/>
    <property type="match status" value="1"/>
</dbReference>
<dbReference type="AlphaFoldDB" id="A0A9N9B4V8"/>
<dbReference type="GO" id="GO:0005975">
    <property type="term" value="P:carbohydrate metabolic process"/>
    <property type="evidence" value="ECO:0007669"/>
    <property type="project" value="InterPro"/>
</dbReference>
<dbReference type="GO" id="GO:0047938">
    <property type="term" value="F:glucose-6-phosphate 1-epimerase activity"/>
    <property type="evidence" value="ECO:0007669"/>
    <property type="project" value="TreeGrafter"/>
</dbReference>
<dbReference type="PANTHER" id="PTHR11122">
    <property type="entry name" value="APOSPORY-ASSOCIATED PROTEIN C-RELATED"/>
    <property type="match status" value="1"/>
</dbReference>
<dbReference type="Pfam" id="PF01263">
    <property type="entry name" value="Aldose_epim"/>
    <property type="match status" value="1"/>
</dbReference>
<reference evidence="1" key="1">
    <citation type="submission" date="2021-06" db="EMBL/GenBank/DDBJ databases">
        <authorList>
            <person name="Kallberg Y."/>
            <person name="Tangrot J."/>
            <person name="Rosling A."/>
        </authorList>
    </citation>
    <scope>NUCLEOTIDE SEQUENCE</scope>
    <source>
        <strain evidence="1">IN212</strain>
    </source>
</reference>
<dbReference type="PANTHER" id="PTHR11122:SF13">
    <property type="entry name" value="GLUCOSE-6-PHOSPHATE 1-EPIMERASE"/>
    <property type="match status" value="1"/>
</dbReference>
<protein>
    <submittedName>
        <fullName evidence="1">11737_t:CDS:1</fullName>
    </submittedName>
</protein>
<name>A0A9N9B4V8_9GLOM</name>
<dbReference type="EMBL" id="CAJVPZ010005049">
    <property type="protein sequence ID" value="CAG8555569.1"/>
    <property type="molecule type" value="Genomic_DNA"/>
</dbReference>
<gene>
    <name evidence="1" type="ORF">RFULGI_LOCUS4835</name>
</gene>
<evidence type="ECO:0000313" key="1">
    <source>
        <dbReference type="EMBL" id="CAG8555569.1"/>
    </source>
</evidence>
<dbReference type="GO" id="GO:0005737">
    <property type="term" value="C:cytoplasm"/>
    <property type="evidence" value="ECO:0007669"/>
    <property type="project" value="TreeGrafter"/>
</dbReference>
<dbReference type="GO" id="GO:0030246">
    <property type="term" value="F:carbohydrate binding"/>
    <property type="evidence" value="ECO:0007669"/>
    <property type="project" value="InterPro"/>
</dbReference>
<comment type="caution">
    <text evidence="1">The sequence shown here is derived from an EMBL/GenBank/DDBJ whole genome shotgun (WGS) entry which is preliminary data.</text>
</comment>
<proteinExistence type="predicted"/>
<dbReference type="OrthoDB" id="1659429at2759"/>
<dbReference type="Gene3D" id="2.70.98.10">
    <property type="match status" value="1"/>
</dbReference>
<dbReference type="InterPro" id="IPR011013">
    <property type="entry name" value="Gal_mutarotase_sf_dom"/>
</dbReference>
<dbReference type="Proteomes" id="UP000789396">
    <property type="component" value="Unassembled WGS sequence"/>
</dbReference>